<dbReference type="EMBL" id="KE124474">
    <property type="protein sequence ID" value="EWC77761.1"/>
    <property type="molecule type" value="Genomic_DNA"/>
</dbReference>
<accession>W7K1K3</accession>
<dbReference type="AlphaFoldDB" id="W7K1K3"/>
<organism evidence="2 3">
    <name type="scientific">Plasmodium falciparum UGT5.1</name>
    <dbReference type="NCBI Taxonomy" id="1237627"/>
    <lineage>
        <taxon>Eukaryota</taxon>
        <taxon>Sar</taxon>
        <taxon>Alveolata</taxon>
        <taxon>Apicomplexa</taxon>
        <taxon>Aconoidasida</taxon>
        <taxon>Haemosporida</taxon>
        <taxon>Plasmodiidae</taxon>
        <taxon>Plasmodium</taxon>
        <taxon>Plasmodium (Laverania)</taxon>
    </lineage>
</organism>
<name>W7K1K3_PLAFA</name>
<evidence type="ECO:0000256" key="1">
    <source>
        <dbReference type="SAM" id="MobiDB-lite"/>
    </source>
</evidence>
<sequence length="90" mass="11412">MSFFPLNLKYHIYVNNIYTLKNGQEKKKKKKKKIFLIRNYRLYTINLNKYLNVNEFNLKNRNKYKKKLENIKKKRKRKRKNWDEGKDEYY</sequence>
<protein>
    <submittedName>
        <fullName evidence="2">Uncharacterized protein</fullName>
    </submittedName>
</protein>
<gene>
    <name evidence="2" type="ORF">C923_01547</name>
</gene>
<reference evidence="2 3" key="1">
    <citation type="submission" date="2013-02" db="EMBL/GenBank/DDBJ databases">
        <title>The Genome Sequence of Plasmodium falciparum UGT5.1.</title>
        <authorList>
            <consortium name="The Broad Institute Genome Sequencing Platform"/>
            <consortium name="The Broad Institute Genome Sequencing Center for Infectious Disease"/>
            <person name="Neafsey D."/>
            <person name="Cheeseman I."/>
            <person name="Volkman S."/>
            <person name="Adams J."/>
            <person name="Walker B."/>
            <person name="Young S.K."/>
            <person name="Zeng Q."/>
            <person name="Gargeya S."/>
            <person name="Fitzgerald M."/>
            <person name="Haas B."/>
            <person name="Abouelleil A."/>
            <person name="Alvarado L."/>
            <person name="Arachchi H.M."/>
            <person name="Berlin A.M."/>
            <person name="Chapman S.B."/>
            <person name="Dewar J."/>
            <person name="Goldberg J."/>
            <person name="Griggs A."/>
            <person name="Gujja S."/>
            <person name="Hansen M."/>
            <person name="Howarth C."/>
            <person name="Imamovic A."/>
            <person name="Larimer J."/>
            <person name="McCowan C."/>
            <person name="Murphy C."/>
            <person name="Neiman D."/>
            <person name="Pearson M."/>
            <person name="Priest M."/>
            <person name="Roberts A."/>
            <person name="Saif S."/>
            <person name="Shea T."/>
            <person name="Sisk P."/>
            <person name="Sykes S."/>
            <person name="Wortman J."/>
            <person name="Nusbaum C."/>
            <person name="Birren B."/>
        </authorList>
    </citation>
    <scope>NUCLEOTIDE SEQUENCE [LARGE SCALE GENOMIC DNA]</scope>
    <source>
        <strain evidence="2 3">UGT5.1</strain>
    </source>
</reference>
<feature type="compositionally biased region" description="Basic and acidic residues" evidence="1">
    <location>
        <begin position="81"/>
        <end position="90"/>
    </location>
</feature>
<evidence type="ECO:0000313" key="3">
    <source>
        <dbReference type="Proteomes" id="UP000030697"/>
    </source>
</evidence>
<feature type="region of interest" description="Disordered" evidence="1">
    <location>
        <begin position="67"/>
        <end position="90"/>
    </location>
</feature>
<feature type="compositionally biased region" description="Basic residues" evidence="1">
    <location>
        <begin position="67"/>
        <end position="80"/>
    </location>
</feature>
<proteinExistence type="predicted"/>
<evidence type="ECO:0000313" key="2">
    <source>
        <dbReference type="EMBL" id="EWC77761.1"/>
    </source>
</evidence>
<dbReference type="Proteomes" id="UP000030697">
    <property type="component" value="Unassembled WGS sequence"/>
</dbReference>